<dbReference type="Pfam" id="PF01381">
    <property type="entry name" value="HTH_3"/>
    <property type="match status" value="1"/>
</dbReference>
<dbReference type="SUPFAM" id="SSF47413">
    <property type="entry name" value="lambda repressor-like DNA-binding domains"/>
    <property type="match status" value="1"/>
</dbReference>
<dbReference type="Proteomes" id="UP001501578">
    <property type="component" value="Unassembled WGS sequence"/>
</dbReference>
<dbReference type="InterPro" id="IPR001387">
    <property type="entry name" value="Cro/C1-type_HTH"/>
</dbReference>
<protein>
    <recommendedName>
        <fullName evidence="1">HTH cro/C1-type domain-containing protein</fullName>
    </recommendedName>
</protein>
<feature type="domain" description="HTH cro/C1-type" evidence="1">
    <location>
        <begin position="8"/>
        <end position="62"/>
    </location>
</feature>
<evidence type="ECO:0000313" key="2">
    <source>
        <dbReference type="EMBL" id="GAA0952851.1"/>
    </source>
</evidence>
<dbReference type="SMART" id="SM00530">
    <property type="entry name" value="HTH_XRE"/>
    <property type="match status" value="1"/>
</dbReference>
<name>A0ABP4BP19_9ACTN</name>
<proteinExistence type="predicted"/>
<accession>A0ABP4BP19</accession>
<organism evidence="2 3">
    <name type="scientific">Nonomuraea longicatena</name>
    <dbReference type="NCBI Taxonomy" id="83682"/>
    <lineage>
        <taxon>Bacteria</taxon>
        <taxon>Bacillati</taxon>
        <taxon>Actinomycetota</taxon>
        <taxon>Actinomycetes</taxon>
        <taxon>Streptosporangiales</taxon>
        <taxon>Streptosporangiaceae</taxon>
        <taxon>Nonomuraea</taxon>
    </lineage>
</organism>
<dbReference type="Gene3D" id="1.25.40.10">
    <property type="entry name" value="Tetratricopeptide repeat domain"/>
    <property type="match status" value="1"/>
</dbReference>
<dbReference type="Gene3D" id="1.10.260.40">
    <property type="entry name" value="lambda repressor-like DNA-binding domains"/>
    <property type="match status" value="1"/>
</dbReference>
<comment type="caution">
    <text evidence="2">The sequence shown here is derived from an EMBL/GenBank/DDBJ whole genome shotgun (WGS) entry which is preliminary data.</text>
</comment>
<reference evidence="3" key="1">
    <citation type="journal article" date="2019" name="Int. J. Syst. Evol. Microbiol.">
        <title>The Global Catalogue of Microorganisms (GCM) 10K type strain sequencing project: providing services to taxonomists for standard genome sequencing and annotation.</title>
        <authorList>
            <consortium name="The Broad Institute Genomics Platform"/>
            <consortium name="The Broad Institute Genome Sequencing Center for Infectious Disease"/>
            <person name="Wu L."/>
            <person name="Ma J."/>
        </authorList>
    </citation>
    <scope>NUCLEOTIDE SEQUENCE [LARGE SCALE GENOMIC DNA]</scope>
    <source>
        <strain evidence="3">JCM 11136</strain>
    </source>
</reference>
<dbReference type="RefSeq" id="WP_343955076.1">
    <property type="nucleotide sequence ID" value="NZ_BAAAHQ010000056.1"/>
</dbReference>
<dbReference type="EMBL" id="BAAAHQ010000056">
    <property type="protein sequence ID" value="GAA0952851.1"/>
    <property type="molecule type" value="Genomic_DNA"/>
</dbReference>
<gene>
    <name evidence="2" type="ORF">GCM10009560_74970</name>
</gene>
<keyword evidence="3" id="KW-1185">Reference proteome</keyword>
<sequence>MTTFGEKMRALMAERGISLRKLAKATHYDAGYLSKVANDLKRPSTPLAQQLEAALNADGEFVDLVPKRRGAPRAEAPMQAASSLALPVPAVDPLVDRRMQRLSAAHTEELLTHVGEQWHTLVRTDNLLGPRHALGGVCRQLTILTALLRHVRPPLRDQSLRLAAMYAESAAWLYEDAGDMTASRRWTGHAMEWALEAGDRPMVAWTLFRRSQQALSGGNGAEVVGLAEAACREQGNTAGPMLAAILQQQAHGMALDGAEVASHELLDRAREHATTDDAGDARSGHGSFCTPAYVELQRGRVWLTLGRPAAAVRAFESAIEDLSPTYQRDRGLAHAGLSIALVAERQPEAAAYAAVQALTVAQDSGSTRILSMVNSVAPQLARHAHLEPVAEFLAELDATSAV</sequence>
<dbReference type="InterPro" id="IPR010982">
    <property type="entry name" value="Lambda_DNA-bd_dom_sf"/>
</dbReference>
<dbReference type="PROSITE" id="PS50943">
    <property type="entry name" value="HTH_CROC1"/>
    <property type="match status" value="1"/>
</dbReference>
<dbReference type="SUPFAM" id="SSF48452">
    <property type="entry name" value="TPR-like"/>
    <property type="match status" value="1"/>
</dbReference>
<dbReference type="InterPro" id="IPR011990">
    <property type="entry name" value="TPR-like_helical_dom_sf"/>
</dbReference>
<evidence type="ECO:0000313" key="3">
    <source>
        <dbReference type="Proteomes" id="UP001501578"/>
    </source>
</evidence>
<dbReference type="CDD" id="cd00093">
    <property type="entry name" value="HTH_XRE"/>
    <property type="match status" value="1"/>
</dbReference>
<evidence type="ECO:0000259" key="1">
    <source>
        <dbReference type="PROSITE" id="PS50943"/>
    </source>
</evidence>